<protein>
    <recommendedName>
        <fullName evidence="5">Heat shock protein 70 family</fullName>
    </recommendedName>
</protein>
<reference evidence="3 4" key="1">
    <citation type="journal article" date="2018" name="New Phytol.">
        <title>Phylogenomics of Endogonaceae and evolution of mycorrhizas within Mucoromycota.</title>
        <authorList>
            <person name="Chang Y."/>
            <person name="Desiro A."/>
            <person name="Na H."/>
            <person name="Sandor L."/>
            <person name="Lipzen A."/>
            <person name="Clum A."/>
            <person name="Barry K."/>
            <person name="Grigoriev I.V."/>
            <person name="Martin F.M."/>
            <person name="Stajich J.E."/>
            <person name="Smith M.E."/>
            <person name="Bonito G."/>
            <person name="Spatafora J.W."/>
        </authorList>
    </citation>
    <scope>NUCLEOTIDE SEQUENCE [LARGE SCALE GENOMIC DNA]</scope>
    <source>
        <strain evidence="3 4">GMNB39</strain>
    </source>
</reference>
<dbReference type="PANTHER" id="PTHR14187">
    <property type="entry name" value="ALPHA KINASE/ELONGATION FACTOR 2 KINASE"/>
    <property type="match status" value="1"/>
</dbReference>
<dbReference type="GO" id="GO:0005524">
    <property type="term" value="F:ATP binding"/>
    <property type="evidence" value="ECO:0007669"/>
    <property type="project" value="UniProtKB-KW"/>
</dbReference>
<dbReference type="GO" id="GO:0140662">
    <property type="term" value="F:ATP-dependent protein folding chaperone"/>
    <property type="evidence" value="ECO:0007669"/>
    <property type="project" value="InterPro"/>
</dbReference>
<accession>A0A433DGD6</accession>
<gene>
    <name evidence="3" type="ORF">BC936DRAFT_141054</name>
</gene>
<evidence type="ECO:0000313" key="4">
    <source>
        <dbReference type="Proteomes" id="UP000268093"/>
    </source>
</evidence>
<dbReference type="Gene3D" id="3.30.420.40">
    <property type="match status" value="2"/>
</dbReference>
<dbReference type="CDD" id="cd10229">
    <property type="entry name" value="ASKHA_NBD_HSP70_HSPA12"/>
    <property type="match status" value="1"/>
</dbReference>
<sequence length="581" mass="65150">MPPYEKRENTTTGVFRNILERKTYSFICAIDFGTSGTGFCYAVLKNGKIDAKRDIITNPDWPGNQGRGKTSTSIILNKTTNAYIKFGTEAKYAARDYAFNQRDRFFELFKMQLYEHMTDTPFIVKDTANNGIDALIVFRESLRFIKKVFFEHLRMKNVSCSEMDVSWVLTIPAIWDDAAKSLMRKAAVAAELEKEDGQLMFALEPEAASLWCLASGGISLKEKDVYMVVDCGGGTVDITIHEVERADAQRPLVKEVTPASGGAWGSTSIDRCVFKLFEEIFGRNRYDQMMKDPLGHTQLQDNVERAKCSFNGEINPVIQLPDSLLNSTKNDSNTPNQAVSIYNRVNQTRLQLKGSNLLIPAAIFSDFISSAIRSILNHVHGLLLQHRIKYVVMVGNFANCVPLQKQMETLMDTFKIKLIIPDQPGDAIMKGAVIYGLDPSSVTSRRARKTYGVKILGNFIDGVHPIERLVIKEGERFCSDVFDVFVHKNEIIPSGYIVERKYTKVERDQTQMGVDILISDEDVFPLFADHYSVEVIGKHTINTPMNGTGSVTTGMLFGDTEIRCKSVNELGQEVETALVLT</sequence>
<comment type="caution">
    <text evidence="3">The sequence shown here is derived from an EMBL/GenBank/DDBJ whole genome shotgun (WGS) entry which is preliminary data.</text>
</comment>
<evidence type="ECO:0008006" key="5">
    <source>
        <dbReference type="Google" id="ProtNLM"/>
    </source>
</evidence>
<dbReference type="PANTHER" id="PTHR14187:SF5">
    <property type="entry name" value="HEAT SHOCK 70 KDA PROTEIN 12A"/>
    <property type="match status" value="1"/>
</dbReference>
<dbReference type="Pfam" id="PF00012">
    <property type="entry name" value="HSP70"/>
    <property type="match status" value="1"/>
</dbReference>
<evidence type="ECO:0000313" key="3">
    <source>
        <dbReference type="EMBL" id="RUP49894.1"/>
    </source>
</evidence>
<name>A0A433DGD6_9FUNG</name>
<dbReference type="AlphaFoldDB" id="A0A433DGD6"/>
<proteinExistence type="predicted"/>
<dbReference type="EMBL" id="RBNI01001867">
    <property type="protein sequence ID" value="RUP49894.1"/>
    <property type="molecule type" value="Genomic_DNA"/>
</dbReference>
<dbReference type="InterPro" id="IPR043129">
    <property type="entry name" value="ATPase_NBD"/>
</dbReference>
<dbReference type="InterPro" id="IPR013126">
    <property type="entry name" value="Hsp_70_fam"/>
</dbReference>
<evidence type="ECO:0000256" key="2">
    <source>
        <dbReference type="ARBA" id="ARBA00022840"/>
    </source>
</evidence>
<keyword evidence="4" id="KW-1185">Reference proteome</keyword>
<keyword evidence="2" id="KW-0067">ATP-binding</keyword>
<dbReference type="Proteomes" id="UP000268093">
    <property type="component" value="Unassembled WGS sequence"/>
</dbReference>
<evidence type="ECO:0000256" key="1">
    <source>
        <dbReference type="ARBA" id="ARBA00022741"/>
    </source>
</evidence>
<dbReference type="Gene3D" id="3.90.640.10">
    <property type="entry name" value="Actin, Chain A, domain 4"/>
    <property type="match status" value="1"/>
</dbReference>
<organism evidence="3 4">
    <name type="scientific">Jimgerdemannia flammicorona</name>
    <dbReference type="NCBI Taxonomy" id="994334"/>
    <lineage>
        <taxon>Eukaryota</taxon>
        <taxon>Fungi</taxon>
        <taxon>Fungi incertae sedis</taxon>
        <taxon>Mucoromycota</taxon>
        <taxon>Mucoromycotina</taxon>
        <taxon>Endogonomycetes</taxon>
        <taxon>Endogonales</taxon>
        <taxon>Endogonaceae</taxon>
        <taxon>Jimgerdemannia</taxon>
    </lineage>
</organism>
<dbReference type="OrthoDB" id="2963168at2759"/>
<dbReference type="SUPFAM" id="SSF53067">
    <property type="entry name" value="Actin-like ATPase domain"/>
    <property type="match status" value="2"/>
</dbReference>
<keyword evidence="1" id="KW-0547">Nucleotide-binding</keyword>